<comment type="caution">
    <text evidence="2">The sequence shown here is derived from an EMBL/GenBank/DDBJ whole genome shotgun (WGS) entry which is preliminary data.</text>
</comment>
<feature type="region of interest" description="Disordered" evidence="1">
    <location>
        <begin position="261"/>
        <end position="333"/>
    </location>
</feature>
<gene>
    <name evidence="2" type="ORF">H9847_10940</name>
</gene>
<reference evidence="2" key="1">
    <citation type="journal article" date="2021" name="PeerJ">
        <title>Extensive microbial diversity within the chicken gut microbiome revealed by metagenomics and culture.</title>
        <authorList>
            <person name="Gilroy R."/>
            <person name="Ravi A."/>
            <person name="Getino M."/>
            <person name="Pursley I."/>
            <person name="Horton D.L."/>
            <person name="Alikhan N.F."/>
            <person name="Baker D."/>
            <person name="Gharbi K."/>
            <person name="Hall N."/>
            <person name="Watson M."/>
            <person name="Adriaenssens E.M."/>
            <person name="Foster-Nyarko E."/>
            <person name="Jarju S."/>
            <person name="Secka A."/>
            <person name="Antonio M."/>
            <person name="Oren A."/>
            <person name="Chaudhuri R.R."/>
            <person name="La Ragione R."/>
            <person name="Hildebrand F."/>
            <person name="Pallen M.J."/>
        </authorList>
    </citation>
    <scope>NUCLEOTIDE SEQUENCE</scope>
    <source>
        <strain evidence="2">378</strain>
    </source>
</reference>
<feature type="compositionally biased region" description="Low complexity" evidence="1">
    <location>
        <begin position="261"/>
        <end position="278"/>
    </location>
</feature>
<evidence type="ECO:0000313" key="2">
    <source>
        <dbReference type="EMBL" id="MBU3845355.1"/>
    </source>
</evidence>
<feature type="region of interest" description="Disordered" evidence="1">
    <location>
        <begin position="134"/>
        <end position="211"/>
    </location>
</feature>
<evidence type="ECO:0000313" key="3">
    <source>
        <dbReference type="Proteomes" id="UP000733611"/>
    </source>
</evidence>
<organism evidence="2 3">
    <name type="scientific">Candidatus Anaerobiospirillum pullicola</name>
    <dbReference type="NCBI Taxonomy" id="2838451"/>
    <lineage>
        <taxon>Bacteria</taxon>
        <taxon>Pseudomonadati</taxon>
        <taxon>Pseudomonadota</taxon>
        <taxon>Gammaproteobacteria</taxon>
        <taxon>Aeromonadales</taxon>
        <taxon>Succinivibrionaceae</taxon>
        <taxon>Anaerobiospirillum</taxon>
    </lineage>
</organism>
<feature type="region of interest" description="Disordered" evidence="1">
    <location>
        <begin position="713"/>
        <end position="777"/>
    </location>
</feature>
<feature type="region of interest" description="Disordered" evidence="1">
    <location>
        <begin position="629"/>
        <end position="679"/>
    </location>
</feature>
<feature type="compositionally biased region" description="Basic and acidic residues" evidence="1">
    <location>
        <begin position="767"/>
        <end position="777"/>
    </location>
</feature>
<reference evidence="2" key="2">
    <citation type="submission" date="2021-04" db="EMBL/GenBank/DDBJ databases">
        <authorList>
            <person name="Gilroy R."/>
        </authorList>
    </citation>
    <scope>NUCLEOTIDE SEQUENCE</scope>
    <source>
        <strain evidence="2">378</strain>
    </source>
</reference>
<feature type="region of interest" description="Disordered" evidence="1">
    <location>
        <begin position="347"/>
        <end position="376"/>
    </location>
</feature>
<name>A0A948THZ0_9GAMM</name>
<feature type="compositionally biased region" description="Low complexity" evidence="1">
    <location>
        <begin position="660"/>
        <end position="669"/>
    </location>
</feature>
<protein>
    <submittedName>
        <fullName evidence="2">Uncharacterized protein</fullName>
    </submittedName>
</protein>
<feature type="compositionally biased region" description="Low complexity" evidence="1">
    <location>
        <begin position="147"/>
        <end position="178"/>
    </location>
</feature>
<evidence type="ECO:0000256" key="1">
    <source>
        <dbReference type="SAM" id="MobiDB-lite"/>
    </source>
</evidence>
<feature type="compositionally biased region" description="Low complexity" evidence="1">
    <location>
        <begin position="186"/>
        <end position="202"/>
    </location>
</feature>
<dbReference type="EMBL" id="JAHLFE010000227">
    <property type="protein sequence ID" value="MBU3845355.1"/>
    <property type="molecule type" value="Genomic_DNA"/>
</dbReference>
<sequence length="777" mass="84339">MLFINHLEGVAQLAPHSSCTLAYDSGHYVLLFTIQLPIPQYTPLAGFIPLPEQLQLTPQVQLWNKEAWWRYSHGDYAALLNATPPLKTLPVDTPAHTPLLYKPAALTAESPQLPPPPNTQLPTQAQAQAQNMLTPTNTHDPAPSQVTAPAPKTATVTTTANTTTTATTAPHSRCQPPHHSTPPSPQDATVAATPTAVTKPKPNMGNSSVTTPAPLLTASPLLLGGEYDVWTDHSALILSAAESHAVLVNADMVAKANKSTQQLLRAQQQREQPLPLEQSTPLFTNPEEPTANAGSSDLSQDVHRAEVQADSPANDASTGIIPKTTSRQPKAWQRAALSTLHHAPAPAAAYSDLPPEHKAPSLNPHQPVVSDKAKAGVSDKSAFSDAGMRLRPRRPVCNDLIVQVFTCVLTPLTLEEARTYQQLLAHRQYTDLYIAGGMVSKTAFYNARPLPADITDPHLDLIGVKPLKTIFQHTQFSYVLVLERLTFIASTLKNRAALLPQALKESSVQMQLQRYLMSSTASTLKLPAALVTTETQGKSKTKSAVPHLHSLLCLEQHFYQHSYPRLGGKWSPELDFVLAGMTTPRTEALSQKSAGQQQQQDKQPWGFNTTWALGRPLQIQVTVDTTSVTTTQPHAAQHNNSTQPDSTPVLPALSFNYQQDSSTDSTRSTHLNPSDSKQEQELDVMALVTQPPLPAGLALPEITSWLLPLSSDQSVTWHGSHGSSSGLTSPVPESNARLLQRPHASERRSSAPRRAGPKCWEQPRGSRGKESYERSST</sequence>
<dbReference type="AlphaFoldDB" id="A0A948THZ0"/>
<feature type="region of interest" description="Disordered" evidence="1">
    <location>
        <begin position="108"/>
        <end position="127"/>
    </location>
</feature>
<proteinExistence type="predicted"/>
<accession>A0A948THZ0</accession>
<dbReference type="Proteomes" id="UP000733611">
    <property type="component" value="Unassembled WGS sequence"/>
</dbReference>
<feature type="compositionally biased region" description="Polar residues" evidence="1">
    <location>
        <begin position="632"/>
        <end position="646"/>
    </location>
</feature>